<dbReference type="GO" id="GO:0009688">
    <property type="term" value="P:abscisic acid biosynthetic process"/>
    <property type="evidence" value="ECO:0007669"/>
    <property type="project" value="UniProtKB-ARBA"/>
</dbReference>
<dbReference type="GO" id="GO:0016491">
    <property type="term" value="F:oxidoreductase activity"/>
    <property type="evidence" value="ECO:0007669"/>
    <property type="project" value="UniProtKB-KW"/>
</dbReference>
<dbReference type="CDD" id="cd05233">
    <property type="entry name" value="SDR_c"/>
    <property type="match status" value="1"/>
</dbReference>
<dbReference type="PANTHER" id="PTHR24321:SF8">
    <property type="entry name" value="ESTRADIOL 17-BETA-DEHYDROGENASE 8-RELATED"/>
    <property type="match status" value="1"/>
</dbReference>
<organism evidence="4 5">
    <name type="scientific">Venustampulla echinocandica</name>
    <dbReference type="NCBI Taxonomy" id="2656787"/>
    <lineage>
        <taxon>Eukaryota</taxon>
        <taxon>Fungi</taxon>
        <taxon>Dikarya</taxon>
        <taxon>Ascomycota</taxon>
        <taxon>Pezizomycotina</taxon>
        <taxon>Leotiomycetes</taxon>
        <taxon>Helotiales</taxon>
        <taxon>Pleuroascaceae</taxon>
        <taxon>Venustampulla</taxon>
    </lineage>
</organism>
<comment type="caution">
    <text evidence="4">The sequence shown here is derived from an EMBL/GenBank/DDBJ whole genome shotgun (WGS) entry which is preliminary data.</text>
</comment>
<evidence type="ECO:0008006" key="6">
    <source>
        <dbReference type="Google" id="ProtNLM"/>
    </source>
</evidence>
<evidence type="ECO:0000256" key="3">
    <source>
        <dbReference type="ARBA" id="ARBA00023002"/>
    </source>
</evidence>
<protein>
    <recommendedName>
        <fullName evidence="6">NAD(P)-binding protein</fullName>
    </recommendedName>
</protein>
<dbReference type="Pfam" id="PF13561">
    <property type="entry name" value="adh_short_C2"/>
    <property type="match status" value="1"/>
</dbReference>
<keyword evidence="5" id="KW-1185">Reference proteome</keyword>
<evidence type="ECO:0000256" key="2">
    <source>
        <dbReference type="ARBA" id="ARBA00022857"/>
    </source>
</evidence>
<dbReference type="PANTHER" id="PTHR24321">
    <property type="entry name" value="DEHYDROGENASES, SHORT CHAIN"/>
    <property type="match status" value="1"/>
</dbReference>
<dbReference type="InterPro" id="IPR002347">
    <property type="entry name" value="SDR_fam"/>
</dbReference>
<dbReference type="OrthoDB" id="1669814at2759"/>
<evidence type="ECO:0000313" key="4">
    <source>
        <dbReference type="EMBL" id="RDL40167.1"/>
    </source>
</evidence>
<dbReference type="FunFam" id="3.40.50.720:FF:000084">
    <property type="entry name" value="Short-chain dehydrogenase reductase"/>
    <property type="match status" value="1"/>
</dbReference>
<dbReference type="Gene3D" id="3.40.50.720">
    <property type="entry name" value="NAD(P)-binding Rossmann-like Domain"/>
    <property type="match status" value="1"/>
</dbReference>
<dbReference type="AlphaFoldDB" id="A0A370TXB1"/>
<dbReference type="SUPFAM" id="SSF51735">
    <property type="entry name" value="NAD(P)-binding Rossmann-fold domains"/>
    <property type="match status" value="1"/>
</dbReference>
<dbReference type="EMBL" id="NPIC01000001">
    <property type="protein sequence ID" value="RDL40167.1"/>
    <property type="molecule type" value="Genomic_DNA"/>
</dbReference>
<reference evidence="4 5" key="1">
    <citation type="journal article" date="2018" name="IMA Fungus">
        <title>IMA Genome-F 9: Draft genome sequence of Annulohypoxylon stygium, Aspergillus mulundensis, Berkeleyomyces basicola (syn. Thielaviopsis basicola), Ceratocystis smalleyi, two Cercospora beticola strains, Coleophoma cylindrospora, Fusarium fracticaudum, Phialophora cf. hyalina, and Morchella septimelata.</title>
        <authorList>
            <person name="Wingfield B.D."/>
            <person name="Bills G.F."/>
            <person name="Dong Y."/>
            <person name="Huang W."/>
            <person name="Nel W.J."/>
            <person name="Swalarsk-Parry B.S."/>
            <person name="Vaghefi N."/>
            <person name="Wilken P.M."/>
            <person name="An Z."/>
            <person name="de Beer Z.W."/>
            <person name="De Vos L."/>
            <person name="Chen L."/>
            <person name="Duong T.A."/>
            <person name="Gao Y."/>
            <person name="Hammerbacher A."/>
            <person name="Kikkert J.R."/>
            <person name="Li Y."/>
            <person name="Li H."/>
            <person name="Li K."/>
            <person name="Li Q."/>
            <person name="Liu X."/>
            <person name="Ma X."/>
            <person name="Naidoo K."/>
            <person name="Pethybridge S.J."/>
            <person name="Sun J."/>
            <person name="Steenkamp E.T."/>
            <person name="van der Nest M.A."/>
            <person name="van Wyk S."/>
            <person name="Wingfield M.J."/>
            <person name="Xiong C."/>
            <person name="Yue Q."/>
            <person name="Zhang X."/>
        </authorList>
    </citation>
    <scope>NUCLEOTIDE SEQUENCE [LARGE SCALE GENOMIC DNA]</scope>
    <source>
        <strain evidence="4 5">BP 5553</strain>
    </source>
</reference>
<gene>
    <name evidence="4" type="ORF">BP5553_00146</name>
</gene>
<dbReference type="PRINTS" id="PR00081">
    <property type="entry name" value="GDHRDH"/>
</dbReference>
<accession>A0A370TXB1</accession>
<dbReference type="PRINTS" id="PR00080">
    <property type="entry name" value="SDRFAMILY"/>
</dbReference>
<dbReference type="RefSeq" id="XP_031872823.1">
    <property type="nucleotide sequence ID" value="XM_032008769.1"/>
</dbReference>
<dbReference type="GeneID" id="43592995"/>
<sequence length="255" mass="26529">MAPNFDIAGKVIAVTGAAGGIGYACAELFLSQGAKVSLADISESGLQDTVEKLAFAGYLGNIFAQVIDVRKSKEVDDWIAKTVEKFGRLDGAANMAGAVPNSFSIGAAEDLNEPDWNISIDVNLTGVMHCMRAQLKNMNNKGSIINAASVAGNVGGPKNAAYIAAKHGVVGLTRVVAKEVGEREIRVNCIAPGGIDTSMDKECVSLAGSELEELSSPINRKGLPKEVAQLVAWLLCDASSYITGTVQVIDGGLTC</sequence>
<keyword evidence="3" id="KW-0560">Oxidoreductase</keyword>
<dbReference type="STRING" id="2656787.A0A370TXB1"/>
<name>A0A370TXB1_9HELO</name>
<evidence type="ECO:0000256" key="1">
    <source>
        <dbReference type="ARBA" id="ARBA00006484"/>
    </source>
</evidence>
<dbReference type="Proteomes" id="UP000254866">
    <property type="component" value="Unassembled WGS sequence"/>
</dbReference>
<keyword evidence="2" id="KW-0521">NADP</keyword>
<dbReference type="InterPro" id="IPR036291">
    <property type="entry name" value="NAD(P)-bd_dom_sf"/>
</dbReference>
<proteinExistence type="inferred from homology"/>
<evidence type="ECO:0000313" key="5">
    <source>
        <dbReference type="Proteomes" id="UP000254866"/>
    </source>
</evidence>
<comment type="similarity">
    <text evidence="1">Belongs to the short-chain dehydrogenases/reductases (SDR) family.</text>
</comment>